<protein>
    <recommendedName>
        <fullName evidence="8">Gustatory receptor</fullName>
    </recommendedName>
</protein>
<dbReference type="OrthoDB" id="6120369at2759"/>
<feature type="transmembrane region" description="Helical" evidence="5">
    <location>
        <begin position="378"/>
        <end position="411"/>
    </location>
</feature>
<dbReference type="Pfam" id="PF08395">
    <property type="entry name" value="7tm_7"/>
    <property type="match status" value="1"/>
</dbReference>
<dbReference type="EMBL" id="KB201656">
    <property type="protein sequence ID" value="ESO95515.1"/>
    <property type="molecule type" value="Genomic_DNA"/>
</dbReference>
<keyword evidence="2 5" id="KW-0812">Transmembrane</keyword>
<dbReference type="HOGENOM" id="CLU_657714_0_0_1"/>
<dbReference type="GO" id="GO:0050909">
    <property type="term" value="P:sensory perception of taste"/>
    <property type="evidence" value="ECO:0007669"/>
    <property type="project" value="InterPro"/>
</dbReference>
<dbReference type="GO" id="GO:0016020">
    <property type="term" value="C:membrane"/>
    <property type="evidence" value="ECO:0007669"/>
    <property type="project" value="UniProtKB-SubCell"/>
</dbReference>
<keyword evidence="7" id="KW-1185">Reference proteome</keyword>
<name>V4AL76_LOTGI</name>
<evidence type="ECO:0008006" key="8">
    <source>
        <dbReference type="Google" id="ProtNLM"/>
    </source>
</evidence>
<keyword evidence="4 5" id="KW-0472">Membrane</keyword>
<evidence type="ECO:0000256" key="2">
    <source>
        <dbReference type="ARBA" id="ARBA00022692"/>
    </source>
</evidence>
<evidence type="ECO:0000256" key="5">
    <source>
        <dbReference type="SAM" id="Phobius"/>
    </source>
</evidence>
<dbReference type="AlphaFoldDB" id="V4AL76"/>
<feature type="transmembrane region" description="Helical" evidence="5">
    <location>
        <begin position="151"/>
        <end position="169"/>
    </location>
</feature>
<reference evidence="6 7" key="1">
    <citation type="journal article" date="2013" name="Nature">
        <title>Insights into bilaterian evolution from three spiralian genomes.</title>
        <authorList>
            <person name="Simakov O."/>
            <person name="Marletaz F."/>
            <person name="Cho S.J."/>
            <person name="Edsinger-Gonzales E."/>
            <person name="Havlak P."/>
            <person name="Hellsten U."/>
            <person name="Kuo D.H."/>
            <person name="Larsson T."/>
            <person name="Lv J."/>
            <person name="Arendt D."/>
            <person name="Savage R."/>
            <person name="Osoegawa K."/>
            <person name="de Jong P."/>
            <person name="Grimwood J."/>
            <person name="Chapman J.A."/>
            <person name="Shapiro H."/>
            <person name="Aerts A."/>
            <person name="Otillar R.P."/>
            <person name="Terry A.Y."/>
            <person name="Boore J.L."/>
            <person name="Grigoriev I.V."/>
            <person name="Lindberg D.R."/>
            <person name="Seaver E.C."/>
            <person name="Weisblat D.A."/>
            <person name="Putnam N.H."/>
            <person name="Rokhsar D.S."/>
        </authorList>
    </citation>
    <scope>NUCLEOTIDE SEQUENCE [LARGE SCALE GENOMIC DNA]</scope>
</reference>
<evidence type="ECO:0000313" key="7">
    <source>
        <dbReference type="Proteomes" id="UP000030746"/>
    </source>
</evidence>
<feature type="transmembrane region" description="Helical" evidence="5">
    <location>
        <begin position="268"/>
        <end position="292"/>
    </location>
</feature>
<feature type="transmembrane region" description="Helical" evidence="5">
    <location>
        <begin position="56"/>
        <end position="76"/>
    </location>
</feature>
<dbReference type="OMA" id="GAENSME"/>
<proteinExistence type="predicted"/>
<feature type="transmembrane region" description="Helical" evidence="5">
    <location>
        <begin position="96"/>
        <end position="118"/>
    </location>
</feature>
<evidence type="ECO:0000256" key="3">
    <source>
        <dbReference type="ARBA" id="ARBA00022989"/>
    </source>
</evidence>
<dbReference type="GeneID" id="20238466"/>
<accession>V4AL76</accession>
<evidence type="ECO:0000313" key="6">
    <source>
        <dbReference type="EMBL" id="ESO95515.1"/>
    </source>
</evidence>
<keyword evidence="3 5" id="KW-1133">Transmembrane helix</keyword>
<feature type="transmembrane region" description="Helical" evidence="5">
    <location>
        <begin position="211"/>
        <end position="229"/>
    </location>
</feature>
<feature type="transmembrane region" description="Helical" evidence="5">
    <location>
        <begin position="298"/>
        <end position="320"/>
    </location>
</feature>
<gene>
    <name evidence="6" type="ORF">LOTGIDRAFT_160675</name>
</gene>
<organism evidence="6 7">
    <name type="scientific">Lottia gigantea</name>
    <name type="common">Giant owl limpet</name>
    <dbReference type="NCBI Taxonomy" id="225164"/>
    <lineage>
        <taxon>Eukaryota</taxon>
        <taxon>Metazoa</taxon>
        <taxon>Spiralia</taxon>
        <taxon>Lophotrochozoa</taxon>
        <taxon>Mollusca</taxon>
        <taxon>Gastropoda</taxon>
        <taxon>Patellogastropoda</taxon>
        <taxon>Lottioidea</taxon>
        <taxon>Lottiidae</taxon>
        <taxon>Lottia</taxon>
    </lineage>
</organism>
<dbReference type="RefSeq" id="XP_009054017.1">
    <property type="nucleotide sequence ID" value="XM_009055769.1"/>
</dbReference>
<sequence length="418" mass="47423">MKLLKEASQTFDGIAKNNDCKNAEHKSFEPCNNLKPILYSSAIFGLKCPLEFSKKTAVLCILYWLVLLSPAVFTAYKVVVCLAGADVVMDDSNLPLYILMLFGFGISPFCVSFGTFYIPGRFKKFEATLDEMTLDRRFEQSFDDVKKKSKVILGVAVSIFVAFLFPAMTSGPPFSNDYPCFTSPFNWTSPYMEIQNVVSSTYSLFLYCKRLSIYGFMYIVCSIVKKEFLKFDVEFRKMLESEPSKKNIKYFQRKYFLICRHLKEADCVLCPFVTLLLSVLIPTFCLLMRTVIYGNFSMNYMVAYIVHMPLLLIEIGYIVIQGTMIHSASKRCLEVIHDLDGNKMNVKSIALITLFADNVRHSEHGLSFMKLFLLNNSVIITIIGTILIGTIIIGTIIIGTIIIGTIISYTVVIMQLQF</sequence>
<dbReference type="CTD" id="20238466"/>
<comment type="subcellular location">
    <subcellularLocation>
        <location evidence="1">Membrane</location>
        <topology evidence="1">Multi-pass membrane protein</topology>
    </subcellularLocation>
</comment>
<dbReference type="KEGG" id="lgi:LOTGIDRAFT_160675"/>
<evidence type="ECO:0000256" key="4">
    <source>
        <dbReference type="ARBA" id="ARBA00023136"/>
    </source>
</evidence>
<evidence type="ECO:0000256" key="1">
    <source>
        <dbReference type="ARBA" id="ARBA00004141"/>
    </source>
</evidence>
<dbReference type="InterPro" id="IPR013604">
    <property type="entry name" value="7TM_chemorcpt"/>
</dbReference>
<dbReference type="Proteomes" id="UP000030746">
    <property type="component" value="Unassembled WGS sequence"/>
</dbReference>